<gene>
    <name evidence="8" type="ORF">EDF64_102395</name>
</gene>
<dbReference type="STRING" id="2035.RU06_05415"/>
<evidence type="ECO:0000256" key="3">
    <source>
        <dbReference type="ARBA" id="ARBA00022630"/>
    </source>
</evidence>
<dbReference type="EMBL" id="SNVW01000002">
    <property type="protein sequence ID" value="TDN45977.1"/>
    <property type="molecule type" value="Genomic_DNA"/>
</dbReference>
<dbReference type="InterPro" id="IPR006076">
    <property type="entry name" value="FAD-dep_OxRdtase"/>
</dbReference>
<dbReference type="Pfam" id="PF01266">
    <property type="entry name" value="DAO"/>
    <property type="match status" value="1"/>
</dbReference>
<dbReference type="Proteomes" id="UP000295764">
    <property type="component" value="Unassembled WGS sequence"/>
</dbReference>
<evidence type="ECO:0000256" key="5">
    <source>
        <dbReference type="ARBA" id="ARBA00023002"/>
    </source>
</evidence>
<dbReference type="GO" id="GO:0004368">
    <property type="term" value="F:glycerol-3-phosphate dehydrogenase (quinone) activity"/>
    <property type="evidence" value="ECO:0007669"/>
    <property type="project" value="InterPro"/>
</dbReference>
<dbReference type="Gene3D" id="3.30.9.10">
    <property type="entry name" value="D-Amino Acid Oxidase, subunit A, domain 2"/>
    <property type="match status" value="1"/>
</dbReference>
<dbReference type="Pfam" id="PF16901">
    <property type="entry name" value="DAO_C"/>
    <property type="match status" value="1"/>
</dbReference>
<comment type="similarity">
    <text evidence="2">Belongs to the FAD-dependent glycerol-3-phosphate dehydrogenase family.</text>
</comment>
<evidence type="ECO:0000313" key="8">
    <source>
        <dbReference type="EMBL" id="TDN45977.1"/>
    </source>
</evidence>
<comment type="caution">
    <text evidence="8">The sequence shown here is derived from an EMBL/GenBank/DDBJ whole genome shotgun (WGS) entry which is preliminary data.</text>
</comment>
<keyword evidence="4" id="KW-0274">FAD</keyword>
<evidence type="ECO:0000259" key="6">
    <source>
        <dbReference type="Pfam" id="PF01266"/>
    </source>
</evidence>
<accession>A0A4R6DMB9</accession>
<name>A0A4R6DMB9_9MICO</name>
<dbReference type="InterPro" id="IPR000447">
    <property type="entry name" value="G3P_DH_FAD-dep"/>
</dbReference>
<dbReference type="Gene3D" id="1.10.8.870">
    <property type="entry name" value="Alpha-glycerophosphate oxidase, cap domain"/>
    <property type="match status" value="1"/>
</dbReference>
<evidence type="ECO:0000256" key="2">
    <source>
        <dbReference type="ARBA" id="ARBA00007330"/>
    </source>
</evidence>
<dbReference type="AlphaFoldDB" id="A0A4R6DMB9"/>
<dbReference type="SUPFAM" id="SSF51905">
    <property type="entry name" value="FAD/NAD(P)-binding domain"/>
    <property type="match status" value="1"/>
</dbReference>
<dbReference type="PRINTS" id="PR01001">
    <property type="entry name" value="FADG3PDH"/>
</dbReference>
<evidence type="ECO:0000259" key="7">
    <source>
        <dbReference type="Pfam" id="PF16901"/>
    </source>
</evidence>
<reference evidence="8 9" key="1">
    <citation type="submission" date="2019-03" db="EMBL/GenBank/DDBJ databases">
        <title>Genomic analyses of the natural microbiome of Caenorhabditis elegans.</title>
        <authorList>
            <person name="Samuel B."/>
        </authorList>
    </citation>
    <scope>NUCLEOTIDE SEQUENCE [LARGE SCALE GENOMIC DNA]</scope>
    <source>
        <strain evidence="8 9">JUb65</strain>
    </source>
</reference>
<feature type="domain" description="Alpha-glycerophosphate oxidase C-terminal" evidence="7">
    <location>
        <begin position="457"/>
        <end position="580"/>
    </location>
</feature>
<keyword evidence="5" id="KW-0560">Oxidoreductase</keyword>
<dbReference type="PANTHER" id="PTHR11985">
    <property type="entry name" value="GLYCEROL-3-PHOSPHATE DEHYDROGENASE"/>
    <property type="match status" value="1"/>
</dbReference>
<dbReference type="InterPro" id="IPR038299">
    <property type="entry name" value="DAO_C_sf"/>
</dbReference>
<evidence type="ECO:0000256" key="1">
    <source>
        <dbReference type="ARBA" id="ARBA00001974"/>
    </source>
</evidence>
<feature type="domain" description="FAD dependent oxidoreductase" evidence="6">
    <location>
        <begin position="55"/>
        <end position="397"/>
    </location>
</feature>
<dbReference type="InterPro" id="IPR031656">
    <property type="entry name" value="DAO_C"/>
</dbReference>
<evidence type="ECO:0000256" key="4">
    <source>
        <dbReference type="ARBA" id="ARBA00022827"/>
    </source>
</evidence>
<dbReference type="PANTHER" id="PTHR11985:SF15">
    <property type="entry name" value="GLYCEROL-3-PHOSPHATE DEHYDROGENASE, MITOCHONDRIAL"/>
    <property type="match status" value="1"/>
</dbReference>
<dbReference type="InterPro" id="IPR036188">
    <property type="entry name" value="FAD/NAD-bd_sf"/>
</dbReference>
<dbReference type="Gene3D" id="3.50.50.60">
    <property type="entry name" value="FAD/NAD(P)-binding domain"/>
    <property type="match status" value="1"/>
</dbReference>
<protein>
    <submittedName>
        <fullName evidence="8">Glycerol-3-phosphate dehydrogenase</fullName>
    </submittedName>
</protein>
<sequence>MCCTFVHASCPASHGRRTIGVEHNEPIKEATQQMSKKTQPRNTVNALTERPNAQVLVVGGGINGIATFRDLALQGVDVALVERGDYASGASAASSHMIHGGIRYLENGEFRLVRESVQERNGLIRIAPHYVKPLQTTMPIFSTFSGIMNAPLRMLTHKQRSTKERGAMLIKIGMTIYDSFSRDGGSVPKHVFRTKKAALEDMPALNKDLKYTGTYYDASVHEPERLALDVLKDGLAAGGDKARAVNYVEAAGTRDGGVVLRDRETGDEFVFTADVVINASGPWTDLTNGAFGGETKFMGGTKGSHIVVDNPELLEATKGRELFFENNDGRIVLIYPLKGRVLIGTTDIDADPSKPVTTTDEEIDYFFGLVKHVFPQIDVTRDHIVYSYSGIRPLPRHEDTAPGFVSRDYRIVDTPIAGLPKSTVLSLVGGKWTTFRALAAHLSTEATTKLGMARKVDTTGMPIGGGKEYPTTDAQRALWIKSHRDGLDESIVDGLLERYGTRAAEVVDVLVDGPVEALESEPTLTRAEVAYFARHEQAVHLVDVVLRRTNLAFVGGVTIDLLDELADVMAETLGWTPEERADEVQRTLDVLRESHGVIVPLTASAPASASQPA</sequence>
<comment type="cofactor">
    <cofactor evidence="1">
        <name>FAD</name>
        <dbReference type="ChEBI" id="CHEBI:57692"/>
    </cofactor>
</comment>
<evidence type="ECO:0000313" key="9">
    <source>
        <dbReference type="Proteomes" id="UP000295764"/>
    </source>
</evidence>
<proteinExistence type="inferred from homology"/>
<organism evidence="8 9">
    <name type="scientific">Curtobacterium flaccumfaciens</name>
    <dbReference type="NCBI Taxonomy" id="2035"/>
    <lineage>
        <taxon>Bacteria</taxon>
        <taxon>Bacillati</taxon>
        <taxon>Actinomycetota</taxon>
        <taxon>Actinomycetes</taxon>
        <taxon>Micrococcales</taxon>
        <taxon>Microbacteriaceae</taxon>
        <taxon>Curtobacterium</taxon>
    </lineage>
</organism>
<keyword evidence="3" id="KW-0285">Flavoprotein</keyword>
<dbReference type="GO" id="GO:0046168">
    <property type="term" value="P:glycerol-3-phosphate catabolic process"/>
    <property type="evidence" value="ECO:0007669"/>
    <property type="project" value="TreeGrafter"/>
</dbReference>